<reference evidence="15 16" key="1">
    <citation type="journal article" date="2021" name="ISME Commun">
        <title>Automated analysis of genomic sequences facilitates high-throughput and comprehensive description of bacteria.</title>
        <authorList>
            <person name="Hitch T.C.A."/>
        </authorList>
    </citation>
    <scope>NUCLEOTIDE SEQUENCE [LARGE SCALE GENOMIC DNA]</scope>
    <source>
        <strain evidence="15 16">Sanger_109</strain>
    </source>
</reference>
<comment type="function">
    <text evidence="10 12">F(1)F(0) ATP synthase produces ATP from ADP in the presence of a proton or sodium gradient. F-type ATPases consist of two structural domains, F(1) containing the extramembraneous catalytic core and F(0) containing the membrane proton channel, linked together by a central stalk and a peripheral stalk. During catalysis, ATP synthesis in the catalytic domain of F(1) is coupled via a rotary mechanism of the central stalk subunits to proton translocation.</text>
</comment>
<keyword evidence="4 12" id="KW-0812">Transmembrane</keyword>
<dbReference type="RefSeq" id="WP_158426240.1">
    <property type="nucleotide sequence ID" value="NZ_JAOQJQ010000008.1"/>
</dbReference>
<keyword evidence="3 12" id="KW-0138">CF(0)</keyword>
<organism evidence="15 16">
    <name type="scientific">Brotonthovivens ammoniilytica</name>
    <dbReference type="NCBI Taxonomy" id="2981725"/>
    <lineage>
        <taxon>Bacteria</taxon>
        <taxon>Bacillati</taxon>
        <taxon>Bacillota</taxon>
        <taxon>Clostridia</taxon>
        <taxon>Lachnospirales</taxon>
        <taxon>Lachnospiraceae</taxon>
        <taxon>Brotonthovivens</taxon>
    </lineage>
</organism>
<proteinExistence type="inferred from homology"/>
<dbReference type="EMBL" id="JAOQJQ010000008">
    <property type="protein sequence ID" value="MCU6763606.1"/>
    <property type="molecule type" value="Genomic_DNA"/>
</dbReference>
<keyword evidence="6 12" id="KW-1133">Transmembrane helix</keyword>
<evidence type="ECO:0000256" key="3">
    <source>
        <dbReference type="ARBA" id="ARBA00022547"/>
    </source>
</evidence>
<evidence type="ECO:0000256" key="13">
    <source>
        <dbReference type="RuleBase" id="RU003848"/>
    </source>
</evidence>
<feature type="coiled-coil region" evidence="14">
    <location>
        <begin position="49"/>
        <end position="104"/>
    </location>
</feature>
<dbReference type="CDD" id="cd06503">
    <property type="entry name" value="ATP-synt_Fo_b"/>
    <property type="match status" value="1"/>
</dbReference>
<comment type="subcellular location">
    <subcellularLocation>
        <location evidence="12">Cell membrane</location>
        <topology evidence="12">Single-pass membrane protein</topology>
    </subcellularLocation>
    <subcellularLocation>
        <location evidence="11">Endomembrane system</location>
        <topology evidence="11">Single-pass membrane protein</topology>
    </subcellularLocation>
</comment>
<keyword evidence="9 12" id="KW-0066">ATP synthesis</keyword>
<evidence type="ECO:0000256" key="1">
    <source>
        <dbReference type="ARBA" id="ARBA00005513"/>
    </source>
</evidence>
<evidence type="ECO:0000256" key="12">
    <source>
        <dbReference type="HAMAP-Rule" id="MF_01398"/>
    </source>
</evidence>
<dbReference type="Gene3D" id="6.10.250.1580">
    <property type="match status" value="1"/>
</dbReference>
<dbReference type="Pfam" id="PF00430">
    <property type="entry name" value="ATP-synt_B"/>
    <property type="match status" value="1"/>
</dbReference>
<comment type="subunit">
    <text evidence="12">F-type ATPases have 2 components, F(1) - the catalytic core - and F(0) - the membrane proton channel. F(1) has five subunits: alpha(3), beta(3), gamma(1), delta(1), epsilon(1). F(0) has three main subunits: a(1), b(2) and c(10-14). The alpha and beta chains form an alternating ring which encloses part of the gamma chain. F(1) is attached to F(0) by a central stalk formed by the gamma and epsilon chains, while a peripheral stalk is formed by the delta and b chains.</text>
</comment>
<evidence type="ECO:0000256" key="7">
    <source>
        <dbReference type="ARBA" id="ARBA00023065"/>
    </source>
</evidence>
<evidence type="ECO:0000256" key="6">
    <source>
        <dbReference type="ARBA" id="ARBA00022989"/>
    </source>
</evidence>
<protein>
    <recommendedName>
        <fullName evidence="12">ATP synthase subunit b</fullName>
    </recommendedName>
    <alternativeName>
        <fullName evidence="12">ATP synthase F(0) sector subunit b</fullName>
    </alternativeName>
    <alternativeName>
        <fullName evidence="12">ATPase subunit I</fullName>
    </alternativeName>
    <alternativeName>
        <fullName evidence="12">F-type ATPase subunit b</fullName>
        <shortName evidence="12">F-ATPase subunit b</shortName>
    </alternativeName>
</protein>
<dbReference type="InterPro" id="IPR028987">
    <property type="entry name" value="ATP_synth_B-like_membr_sf"/>
</dbReference>
<dbReference type="Proteomes" id="UP001652442">
    <property type="component" value="Unassembled WGS sequence"/>
</dbReference>
<accession>A0ABT2TPI1</accession>
<evidence type="ECO:0000256" key="5">
    <source>
        <dbReference type="ARBA" id="ARBA00022781"/>
    </source>
</evidence>
<keyword evidence="14" id="KW-0175">Coiled coil</keyword>
<dbReference type="SUPFAM" id="SSF81573">
    <property type="entry name" value="F1F0 ATP synthase subunit B, membrane domain"/>
    <property type="match status" value="1"/>
</dbReference>
<evidence type="ECO:0000256" key="11">
    <source>
        <dbReference type="ARBA" id="ARBA00037847"/>
    </source>
</evidence>
<name>A0ABT2TPI1_9FIRM</name>
<sequence length="167" mass="18677">MLNLNPVNLICVVINILVLYLIVYKLLFKRVMGVIEQRKNMIEDDFSKARTAKAEALELKDQYEQTIKTAHDESARILTEARTAAKAEQQRIKAEADLQASEIIAKAHKSVEMEKEKTIQNTESEIAALAMLAAAKIMGQDDKRGNDSAIYDQFLKKAGDKNDAGSH</sequence>
<keyword evidence="8 12" id="KW-0472">Membrane</keyword>
<evidence type="ECO:0000256" key="2">
    <source>
        <dbReference type="ARBA" id="ARBA00022448"/>
    </source>
</evidence>
<evidence type="ECO:0000313" key="16">
    <source>
        <dbReference type="Proteomes" id="UP001652442"/>
    </source>
</evidence>
<dbReference type="InterPro" id="IPR005864">
    <property type="entry name" value="ATP_synth_F0_bsu_bac"/>
</dbReference>
<evidence type="ECO:0000256" key="9">
    <source>
        <dbReference type="ARBA" id="ARBA00023310"/>
    </source>
</evidence>
<dbReference type="HAMAP" id="MF_01398">
    <property type="entry name" value="ATP_synth_b_bprime"/>
    <property type="match status" value="1"/>
</dbReference>
<feature type="transmembrane region" description="Helical" evidence="12">
    <location>
        <begin position="6"/>
        <end position="28"/>
    </location>
</feature>
<comment type="function">
    <text evidence="12">Component of the F(0) channel, it forms part of the peripheral stalk, linking F(1) to F(0).</text>
</comment>
<gene>
    <name evidence="12 15" type="primary">atpF</name>
    <name evidence="15" type="ORF">OCV88_14955</name>
</gene>
<dbReference type="InterPro" id="IPR050059">
    <property type="entry name" value="ATP_synthase_B_chain"/>
</dbReference>
<evidence type="ECO:0000256" key="10">
    <source>
        <dbReference type="ARBA" id="ARBA00025198"/>
    </source>
</evidence>
<comment type="similarity">
    <text evidence="1 12 13">Belongs to the ATPase B chain family.</text>
</comment>
<dbReference type="PANTHER" id="PTHR33445">
    <property type="entry name" value="ATP SYNTHASE SUBUNIT B', CHLOROPLASTIC"/>
    <property type="match status" value="1"/>
</dbReference>
<dbReference type="PANTHER" id="PTHR33445:SF2">
    <property type="entry name" value="ATP SYNTHASE SUBUNIT B', CHLOROPLASTIC"/>
    <property type="match status" value="1"/>
</dbReference>
<evidence type="ECO:0000313" key="15">
    <source>
        <dbReference type="EMBL" id="MCU6763606.1"/>
    </source>
</evidence>
<keyword evidence="5 12" id="KW-0375">Hydrogen ion transport</keyword>
<dbReference type="NCBIfam" id="TIGR01144">
    <property type="entry name" value="ATP_synt_b"/>
    <property type="match status" value="1"/>
</dbReference>
<keyword evidence="16" id="KW-1185">Reference proteome</keyword>
<evidence type="ECO:0000256" key="8">
    <source>
        <dbReference type="ARBA" id="ARBA00023136"/>
    </source>
</evidence>
<keyword evidence="2 12" id="KW-0813">Transport</keyword>
<dbReference type="InterPro" id="IPR002146">
    <property type="entry name" value="ATP_synth_b/b'su_bac/chlpt"/>
</dbReference>
<evidence type="ECO:0000256" key="4">
    <source>
        <dbReference type="ARBA" id="ARBA00022692"/>
    </source>
</evidence>
<evidence type="ECO:0000256" key="14">
    <source>
        <dbReference type="SAM" id="Coils"/>
    </source>
</evidence>
<comment type="caution">
    <text evidence="15">The sequence shown here is derived from an EMBL/GenBank/DDBJ whole genome shotgun (WGS) entry which is preliminary data.</text>
</comment>
<keyword evidence="12" id="KW-1003">Cell membrane</keyword>
<keyword evidence="7 12" id="KW-0406">Ion transport</keyword>